<feature type="region of interest" description="Disordered" evidence="1">
    <location>
        <begin position="230"/>
        <end position="294"/>
    </location>
</feature>
<dbReference type="PANTHER" id="PTHR38166">
    <property type="entry name" value="C2H2-TYPE DOMAIN-CONTAINING PROTEIN-RELATED"/>
    <property type="match status" value="1"/>
</dbReference>
<organism evidence="2 3">
    <name type="scientific">Fusarium equiseti</name>
    <name type="common">Fusarium scirpi</name>
    <dbReference type="NCBI Taxonomy" id="61235"/>
    <lineage>
        <taxon>Eukaryota</taxon>
        <taxon>Fungi</taxon>
        <taxon>Dikarya</taxon>
        <taxon>Ascomycota</taxon>
        <taxon>Pezizomycotina</taxon>
        <taxon>Sordariomycetes</taxon>
        <taxon>Hypocreomycetidae</taxon>
        <taxon>Hypocreales</taxon>
        <taxon>Nectriaceae</taxon>
        <taxon>Fusarium</taxon>
        <taxon>Fusarium incarnatum-equiseti species complex</taxon>
    </lineage>
</organism>
<feature type="compositionally biased region" description="Polar residues" evidence="1">
    <location>
        <begin position="237"/>
        <end position="248"/>
    </location>
</feature>
<reference evidence="2" key="1">
    <citation type="submission" date="2021-05" db="EMBL/GenBank/DDBJ databases">
        <authorList>
            <person name="Khan N."/>
        </authorList>
    </citation>
    <scope>NUCLEOTIDE SEQUENCE</scope>
</reference>
<feature type="region of interest" description="Disordered" evidence="1">
    <location>
        <begin position="494"/>
        <end position="518"/>
    </location>
</feature>
<feature type="compositionally biased region" description="Polar residues" evidence="1">
    <location>
        <begin position="503"/>
        <end position="518"/>
    </location>
</feature>
<dbReference type="Proteomes" id="UP000693738">
    <property type="component" value="Unassembled WGS sequence"/>
</dbReference>
<feature type="region of interest" description="Disordered" evidence="1">
    <location>
        <begin position="1"/>
        <end position="40"/>
    </location>
</feature>
<name>A0A8J2IT63_FUSEQ</name>
<gene>
    <name evidence="2" type="ORF">FEQUK3_LOCUS1735</name>
</gene>
<accession>A0A8J2IT63</accession>
<dbReference type="AlphaFoldDB" id="A0A8J2IT63"/>
<evidence type="ECO:0000256" key="1">
    <source>
        <dbReference type="SAM" id="MobiDB-lite"/>
    </source>
</evidence>
<feature type="compositionally biased region" description="Basic residues" evidence="1">
    <location>
        <begin position="262"/>
        <end position="273"/>
    </location>
</feature>
<evidence type="ECO:0000313" key="3">
    <source>
        <dbReference type="Proteomes" id="UP000693738"/>
    </source>
</evidence>
<dbReference type="EMBL" id="CAJSTJ010000077">
    <property type="protein sequence ID" value="CAG7556003.1"/>
    <property type="molecule type" value="Genomic_DNA"/>
</dbReference>
<feature type="compositionally biased region" description="Polar residues" evidence="1">
    <location>
        <begin position="1"/>
        <end position="10"/>
    </location>
</feature>
<dbReference type="PANTHER" id="PTHR38166:SF1">
    <property type="entry name" value="C2H2-TYPE DOMAIN-CONTAINING PROTEIN"/>
    <property type="match status" value="1"/>
</dbReference>
<evidence type="ECO:0000313" key="2">
    <source>
        <dbReference type="EMBL" id="CAG7556003.1"/>
    </source>
</evidence>
<sequence length="573" mass="64266">MTNPIDASTQHADDPNDATTPAKPSLRVSELGSSATQHPAYDATEATTGIGYRVTVSVYDYGGRSITFYSNWELRNCSKSISSWRFTSWRSNWTSNCTMQGTSTPMAKTVFPWLSEFSWRESGLCFGDEPMKIIKTPEDHYSKIDSGSESVLVGMGSYFEHSSLTELSGSLEAGSTMCSISSGTPSVSGITDSDTAMESFQNDPLIVMQQCVDWTIELLVDNFFRSYAPRSSKGRATGTSPTSIQTAPCNRACERPGPSRGGKARPNTRKRKALGGDEGSEDEGSQRSKRTPTGIELAEDSLGWACPFVKWKPKRYNCLVAPKEIRKLKGHIKNIHWIEHCDNCFVTNPPAPHDKKLCVPSRPRPGFITEEMKVKIEQRESCLQSHEEQWNRIYRVLFPGAKLPKTPYLDKETKDHVMTAKEYRDSPDCKDIIEEELNQLNLRGKTRERFRNWMRESLVPKLVQRLKLTHELSAEMAQGDPQAVDPTLFDHIGGSSPREMNTALDSSGQTSPPSQGETITYDLFPGLEPAQDPMFRSQLSTEDMNEAQVDMMPWMDNWSDWNALVSYPDELQS</sequence>
<protein>
    <submittedName>
        <fullName evidence="2">Uncharacterized protein</fullName>
    </submittedName>
</protein>
<proteinExistence type="predicted"/>
<comment type="caution">
    <text evidence="2">The sequence shown here is derived from an EMBL/GenBank/DDBJ whole genome shotgun (WGS) entry which is preliminary data.</text>
</comment>